<dbReference type="RefSeq" id="WP_182540655.1">
    <property type="nucleotide sequence ID" value="NZ_JACJIP010000075.1"/>
</dbReference>
<protein>
    <submittedName>
        <fullName evidence="1">Uncharacterized protein</fullName>
    </submittedName>
</protein>
<name>A0A7W3SZ49_9BACL</name>
<evidence type="ECO:0000313" key="1">
    <source>
        <dbReference type="EMBL" id="MBA9088828.1"/>
    </source>
</evidence>
<evidence type="ECO:0000313" key="2">
    <source>
        <dbReference type="Proteomes" id="UP000567067"/>
    </source>
</evidence>
<gene>
    <name evidence="1" type="ORF">FHR92_005373</name>
</gene>
<proteinExistence type="predicted"/>
<accession>A0A7W3SZ49</accession>
<sequence>MEGLQELRELVLAKLTAEEQTGIESDPEYYLIYGQLVFHVCTKVNPHLTAKAWREKFDSARTSETQKEVMRRFMTDRGDLINLDNTKLKRALSMFYGYVPDTAINQGDSQTAYLYGFTAQTVL</sequence>
<reference evidence="1 2" key="1">
    <citation type="submission" date="2020-08" db="EMBL/GenBank/DDBJ databases">
        <title>Genomic Encyclopedia of Type Strains, Phase III (KMG-III): the genomes of soil and plant-associated and newly described type strains.</title>
        <authorList>
            <person name="Whitman W."/>
        </authorList>
    </citation>
    <scope>NUCLEOTIDE SEQUENCE [LARGE SCALE GENOMIC DNA]</scope>
    <source>
        <strain evidence="1 2">CECT 8693</strain>
    </source>
</reference>
<dbReference type="AlphaFoldDB" id="A0A7W3SZ49"/>
<dbReference type="EMBL" id="JACJIP010000075">
    <property type="protein sequence ID" value="MBA9088828.1"/>
    <property type="molecule type" value="Genomic_DNA"/>
</dbReference>
<dbReference type="Proteomes" id="UP000567067">
    <property type="component" value="Unassembled WGS sequence"/>
</dbReference>
<comment type="caution">
    <text evidence="1">The sequence shown here is derived from an EMBL/GenBank/DDBJ whole genome shotgun (WGS) entry which is preliminary data.</text>
</comment>
<keyword evidence="2" id="KW-1185">Reference proteome</keyword>
<organism evidence="1 2">
    <name type="scientific">Fontibacillus solani</name>
    <dbReference type="NCBI Taxonomy" id="1572857"/>
    <lineage>
        <taxon>Bacteria</taxon>
        <taxon>Bacillati</taxon>
        <taxon>Bacillota</taxon>
        <taxon>Bacilli</taxon>
        <taxon>Bacillales</taxon>
        <taxon>Paenibacillaceae</taxon>
        <taxon>Fontibacillus</taxon>
    </lineage>
</organism>